<dbReference type="Proteomes" id="UP000694700">
    <property type="component" value="Unplaced"/>
</dbReference>
<dbReference type="Gene3D" id="2.30.29.30">
    <property type="entry name" value="Pleckstrin-homology domain (PH domain)/Phosphotyrosine-binding domain (PTB)"/>
    <property type="match status" value="1"/>
</dbReference>
<organism evidence="3 4">
    <name type="scientific">Cyprinus carpio</name>
    <name type="common">Common carp</name>
    <dbReference type="NCBI Taxonomy" id="7962"/>
    <lineage>
        <taxon>Eukaryota</taxon>
        <taxon>Metazoa</taxon>
        <taxon>Chordata</taxon>
        <taxon>Craniata</taxon>
        <taxon>Vertebrata</taxon>
        <taxon>Euteleostomi</taxon>
        <taxon>Actinopterygii</taxon>
        <taxon>Neopterygii</taxon>
        <taxon>Teleostei</taxon>
        <taxon>Ostariophysi</taxon>
        <taxon>Cypriniformes</taxon>
        <taxon>Cyprinidae</taxon>
        <taxon>Cyprininae</taxon>
        <taxon>Cyprinus</taxon>
    </lineage>
</organism>
<dbReference type="Ensembl" id="ENSCCRT00015094130.1">
    <property type="protein sequence ID" value="ENSCCRP00015091205.1"/>
    <property type="gene ID" value="ENSCCRG00015036784.1"/>
</dbReference>
<dbReference type="AlphaFoldDB" id="A0A8C1ZMQ6"/>
<evidence type="ECO:0000313" key="4">
    <source>
        <dbReference type="Proteomes" id="UP000694700"/>
    </source>
</evidence>
<dbReference type="InterPro" id="IPR000697">
    <property type="entry name" value="WH1/EVH1_dom"/>
</dbReference>
<dbReference type="InterPro" id="IPR033927">
    <property type="entry name" value="WASPfam_EVH1"/>
</dbReference>
<proteinExistence type="predicted"/>
<reference evidence="3" key="1">
    <citation type="submission" date="2025-08" db="UniProtKB">
        <authorList>
            <consortium name="Ensembl"/>
        </authorList>
    </citation>
    <scope>IDENTIFICATION</scope>
</reference>
<dbReference type="CDD" id="cd01205">
    <property type="entry name" value="EVH1_WASP-like"/>
    <property type="match status" value="1"/>
</dbReference>
<dbReference type="PROSITE" id="PS50229">
    <property type="entry name" value="WH1"/>
    <property type="match status" value="1"/>
</dbReference>
<protein>
    <submittedName>
        <fullName evidence="3">Si:dkey-197j19.6</fullName>
    </submittedName>
</protein>
<evidence type="ECO:0000256" key="1">
    <source>
        <dbReference type="SAM" id="MobiDB-lite"/>
    </source>
</evidence>
<name>A0A8C1ZMQ6_CYPCA</name>
<feature type="domain" description="WH1" evidence="2">
    <location>
        <begin position="19"/>
        <end position="129"/>
    </location>
</feature>
<evidence type="ECO:0000259" key="2">
    <source>
        <dbReference type="PROSITE" id="PS50229"/>
    </source>
</evidence>
<dbReference type="SUPFAM" id="SSF50729">
    <property type="entry name" value="PH domain-like"/>
    <property type="match status" value="1"/>
</dbReference>
<sequence>MSRLSPLLSTRENGLLFSLISHDCSVLACGIVQLVMAAPPQKKEWKFHSSGVLCLVQDKSVHSTFMRVYCLKKAKLQWEQELYTPFEYSETCPYFHTFPGDKFQIGINFADEDEAKQFYNAVQKQISDNKASSVLTRRYSVGGVSDWKEKLDSCLRGNELQKRFSLRSSSRVPQRLDSDAALPESKPTVASTMSSQSHDSPLTLSSVNEESMSLAQRKGPLPPIPIHARIATLKFNPNASVQNFDSTVPIPSWVPPPPSYQAPTVHPSSVVSMCILYCMIYRNVRKYLFNVIISKCVCCRLKIPTLLE</sequence>
<accession>A0A8C1ZMQ6</accession>
<dbReference type="FunFam" id="2.30.29.30:FF:000130">
    <property type="entry name" value="neural Wiskott-Aldrich syndrome protein"/>
    <property type="match status" value="1"/>
</dbReference>
<dbReference type="InterPro" id="IPR011993">
    <property type="entry name" value="PH-like_dom_sf"/>
</dbReference>
<dbReference type="Pfam" id="PF00568">
    <property type="entry name" value="WH1"/>
    <property type="match status" value="1"/>
</dbReference>
<dbReference type="SMART" id="SM00461">
    <property type="entry name" value="WH1"/>
    <property type="match status" value="1"/>
</dbReference>
<evidence type="ECO:0000313" key="3">
    <source>
        <dbReference type="Ensembl" id="ENSCCRP00015091205.1"/>
    </source>
</evidence>
<feature type="region of interest" description="Disordered" evidence="1">
    <location>
        <begin position="171"/>
        <end position="206"/>
    </location>
</feature>
<feature type="compositionally biased region" description="Polar residues" evidence="1">
    <location>
        <begin position="188"/>
        <end position="206"/>
    </location>
</feature>